<dbReference type="InterPro" id="IPR005754">
    <property type="entry name" value="Sortase"/>
</dbReference>
<dbReference type="AlphaFoldDB" id="A0A174NXY9"/>
<dbReference type="InterPro" id="IPR009835">
    <property type="entry name" value="SrtB"/>
</dbReference>
<reference evidence="3 5" key="1">
    <citation type="submission" date="2015-09" db="EMBL/GenBank/DDBJ databases">
        <authorList>
            <consortium name="Pathogen Informatics"/>
        </authorList>
    </citation>
    <scope>NUCLEOTIDE SEQUENCE [LARGE SCALE GENOMIC DNA]</scope>
    <source>
        <strain evidence="3 5">2789STDY5834939</strain>
    </source>
</reference>
<gene>
    <name evidence="4" type="ORF">DXC40_03900</name>
    <name evidence="3" type="ORF">ERS852551_01029</name>
</gene>
<feature type="active site" description="Acyl-thioester intermediate" evidence="2">
    <location>
        <position position="242"/>
    </location>
</feature>
<evidence type="ECO:0000313" key="4">
    <source>
        <dbReference type="EMBL" id="RGE70202.1"/>
    </source>
</evidence>
<dbReference type="OrthoDB" id="9806013at2"/>
<evidence type="ECO:0000256" key="2">
    <source>
        <dbReference type="PIRSR" id="PIRSR605754-1"/>
    </source>
</evidence>
<dbReference type="GO" id="GO:0016787">
    <property type="term" value="F:hydrolase activity"/>
    <property type="evidence" value="ECO:0007669"/>
    <property type="project" value="UniProtKB-KW"/>
</dbReference>
<keyword evidence="1" id="KW-0378">Hydrolase</keyword>
<organism evidence="3 5">
    <name type="scientific">Anaerotruncus colihominis</name>
    <dbReference type="NCBI Taxonomy" id="169435"/>
    <lineage>
        <taxon>Bacteria</taxon>
        <taxon>Bacillati</taxon>
        <taxon>Bacillota</taxon>
        <taxon>Clostridia</taxon>
        <taxon>Eubacteriales</taxon>
        <taxon>Oscillospiraceae</taxon>
        <taxon>Anaerotruncus</taxon>
    </lineage>
</organism>
<dbReference type="Proteomes" id="UP000095765">
    <property type="component" value="Unassembled WGS sequence"/>
</dbReference>
<evidence type="ECO:0000256" key="1">
    <source>
        <dbReference type="ARBA" id="ARBA00022801"/>
    </source>
</evidence>
<dbReference type="EMBL" id="CZBE01000006">
    <property type="protein sequence ID" value="CUP51468.1"/>
    <property type="molecule type" value="Genomic_DNA"/>
</dbReference>
<dbReference type="RefSeq" id="WP_024730155.1">
    <property type="nucleotide sequence ID" value="NZ_CABIWA010000003.1"/>
</dbReference>
<dbReference type="GeneID" id="72465033"/>
<protein>
    <submittedName>
        <fullName evidence="4">Class B sortase</fullName>
    </submittedName>
    <submittedName>
        <fullName evidence="3">Sortase, SrtB family</fullName>
    </submittedName>
</protein>
<dbReference type="Pfam" id="PF04203">
    <property type="entry name" value="Sortase"/>
    <property type="match status" value="1"/>
</dbReference>
<evidence type="ECO:0000313" key="6">
    <source>
        <dbReference type="Proteomes" id="UP000260828"/>
    </source>
</evidence>
<reference evidence="4 6" key="2">
    <citation type="submission" date="2018-08" db="EMBL/GenBank/DDBJ databases">
        <title>A genome reference for cultivated species of the human gut microbiota.</title>
        <authorList>
            <person name="Zou Y."/>
            <person name="Xue W."/>
            <person name="Luo G."/>
        </authorList>
    </citation>
    <scope>NUCLEOTIDE SEQUENCE [LARGE SCALE GENOMIC DNA]</scope>
    <source>
        <strain evidence="4 6">TF05-12AC</strain>
    </source>
</reference>
<sequence length="286" mass="31955">MKKFLVAIGVLLFAAALAFTGFTLVKMIQKQQAAPASAQDDAASAASSTAVALPQPELGVYKLVETEMDLLEALDYEIKQNRDTVGWLIVPNTQISNSVLQAHDNTAYLRTDERHQPSIYGCYFADYTCSIGPREVLSPNTVIYGHSDLKDNPDGPRFSQLFKFTDPEFARQNPYIQFSTIDDFMDWEIFAVFYPNVDMNYIETNLSGSELVALANEAKAQSIYDYDVTVGETDKILTLSTCTVKYGSNDYEHRFVVMAKLVPEGTEKKVNADLKEKTSTDQQTEE</sequence>
<feature type="active site" description="Proton donor/acceptor" evidence="2">
    <location>
        <position position="146"/>
    </location>
</feature>
<evidence type="ECO:0000313" key="5">
    <source>
        <dbReference type="Proteomes" id="UP000095765"/>
    </source>
</evidence>
<name>A0A174NXY9_9FIRM</name>
<evidence type="ECO:0000313" key="3">
    <source>
        <dbReference type="EMBL" id="CUP51468.1"/>
    </source>
</evidence>
<accession>A0A174NXY9</accession>
<dbReference type="CDD" id="cd05826">
    <property type="entry name" value="Sortase_B"/>
    <property type="match status" value="1"/>
</dbReference>
<proteinExistence type="predicted"/>
<dbReference type="EMBL" id="QVME01000001">
    <property type="protein sequence ID" value="RGE70202.1"/>
    <property type="molecule type" value="Genomic_DNA"/>
</dbReference>
<dbReference type="Gene3D" id="2.40.260.10">
    <property type="entry name" value="Sortase"/>
    <property type="match status" value="1"/>
</dbReference>
<dbReference type="InterPro" id="IPR023365">
    <property type="entry name" value="Sortase_dom-sf"/>
</dbReference>
<dbReference type="Proteomes" id="UP000260828">
    <property type="component" value="Unassembled WGS sequence"/>
</dbReference>
<dbReference type="SUPFAM" id="SSF63817">
    <property type="entry name" value="Sortase"/>
    <property type="match status" value="1"/>
</dbReference>